<dbReference type="HOGENOM" id="CLU_1189895_0_0_1"/>
<dbReference type="EMBL" id="KB446545">
    <property type="protein sequence ID" value="EME39599.1"/>
    <property type="molecule type" value="Genomic_DNA"/>
</dbReference>
<accession>M2Y2T0</accession>
<dbReference type="OMA" id="RSEWEEW"/>
<reference evidence="1 2" key="2">
    <citation type="journal article" date="2012" name="PLoS Pathog.">
        <title>Diverse lifestyles and strategies of plant pathogenesis encoded in the genomes of eighteen Dothideomycetes fungi.</title>
        <authorList>
            <person name="Ohm R.A."/>
            <person name="Feau N."/>
            <person name="Henrissat B."/>
            <person name="Schoch C.L."/>
            <person name="Horwitz B.A."/>
            <person name="Barry K.W."/>
            <person name="Condon B.J."/>
            <person name="Copeland A.C."/>
            <person name="Dhillon B."/>
            <person name="Glaser F."/>
            <person name="Hesse C.N."/>
            <person name="Kosti I."/>
            <person name="LaButti K."/>
            <person name="Lindquist E.A."/>
            <person name="Lucas S."/>
            <person name="Salamov A.A."/>
            <person name="Bradshaw R.E."/>
            <person name="Ciuffetti L."/>
            <person name="Hamelin R.C."/>
            <person name="Kema G.H.J."/>
            <person name="Lawrence C."/>
            <person name="Scott J.A."/>
            <person name="Spatafora J.W."/>
            <person name="Turgeon B.G."/>
            <person name="de Wit P.J.G.M."/>
            <person name="Zhong S."/>
            <person name="Goodwin S.B."/>
            <person name="Grigoriev I.V."/>
        </authorList>
    </citation>
    <scope>NUCLEOTIDE SEQUENCE [LARGE SCALE GENOMIC DNA]</scope>
    <source>
        <strain evidence="2">NZE10 / CBS 128990</strain>
    </source>
</reference>
<gene>
    <name evidence="1" type="ORF">DOTSEDRAFT_28728</name>
</gene>
<sequence>MVANQPTTYKARRFAGRFSSTRSTALMFKAHRFLDEDPNADQIQVLYCMPGPSDTFTVRYISRSALLDPRYWLSSPVSSLLGYPLKLCITDMNDILQPAYSIQEADEPLCHVANRFMTICDVRSDQFGEIYGFGALRGMAVFVCEDGTVPDLGYSSCANAYVKKWVILVGNEVERLRKRGNEEGLRRYREEVRDVFGDGAMRSEWEEWQRRETEQREKFERDRMAAEAAEVAE</sequence>
<dbReference type="OrthoDB" id="10486794at2759"/>
<name>M2Y2T0_DOTSN</name>
<dbReference type="AlphaFoldDB" id="M2Y2T0"/>
<evidence type="ECO:0000313" key="2">
    <source>
        <dbReference type="Proteomes" id="UP000016933"/>
    </source>
</evidence>
<reference evidence="2" key="1">
    <citation type="journal article" date="2012" name="PLoS Genet.">
        <title>The genomes of the fungal plant pathogens Cladosporium fulvum and Dothistroma septosporum reveal adaptation to different hosts and lifestyles but also signatures of common ancestry.</title>
        <authorList>
            <person name="de Wit P.J.G.M."/>
            <person name="van der Burgt A."/>
            <person name="Oekmen B."/>
            <person name="Stergiopoulos I."/>
            <person name="Abd-Elsalam K.A."/>
            <person name="Aerts A.L."/>
            <person name="Bahkali A.H."/>
            <person name="Beenen H.G."/>
            <person name="Chettri P."/>
            <person name="Cox M.P."/>
            <person name="Datema E."/>
            <person name="de Vries R.P."/>
            <person name="Dhillon B."/>
            <person name="Ganley A.R."/>
            <person name="Griffiths S.A."/>
            <person name="Guo Y."/>
            <person name="Hamelin R.C."/>
            <person name="Henrissat B."/>
            <person name="Kabir M.S."/>
            <person name="Jashni M.K."/>
            <person name="Kema G."/>
            <person name="Klaubauf S."/>
            <person name="Lapidus A."/>
            <person name="Levasseur A."/>
            <person name="Lindquist E."/>
            <person name="Mehrabi R."/>
            <person name="Ohm R.A."/>
            <person name="Owen T.J."/>
            <person name="Salamov A."/>
            <person name="Schwelm A."/>
            <person name="Schijlen E."/>
            <person name="Sun H."/>
            <person name="van den Burg H.A."/>
            <person name="van Ham R.C.H.J."/>
            <person name="Zhang S."/>
            <person name="Goodwin S.B."/>
            <person name="Grigoriev I.V."/>
            <person name="Collemare J."/>
            <person name="Bradshaw R.E."/>
        </authorList>
    </citation>
    <scope>NUCLEOTIDE SEQUENCE [LARGE SCALE GENOMIC DNA]</scope>
    <source>
        <strain evidence="2">NZE10 / CBS 128990</strain>
    </source>
</reference>
<proteinExistence type="predicted"/>
<dbReference type="Proteomes" id="UP000016933">
    <property type="component" value="Unassembled WGS sequence"/>
</dbReference>
<keyword evidence="2" id="KW-1185">Reference proteome</keyword>
<organism evidence="1 2">
    <name type="scientific">Dothistroma septosporum (strain NZE10 / CBS 128990)</name>
    <name type="common">Red band needle blight fungus</name>
    <name type="synonym">Mycosphaerella pini</name>
    <dbReference type="NCBI Taxonomy" id="675120"/>
    <lineage>
        <taxon>Eukaryota</taxon>
        <taxon>Fungi</taxon>
        <taxon>Dikarya</taxon>
        <taxon>Ascomycota</taxon>
        <taxon>Pezizomycotina</taxon>
        <taxon>Dothideomycetes</taxon>
        <taxon>Dothideomycetidae</taxon>
        <taxon>Mycosphaerellales</taxon>
        <taxon>Mycosphaerellaceae</taxon>
        <taxon>Dothistroma</taxon>
    </lineage>
</organism>
<evidence type="ECO:0000313" key="1">
    <source>
        <dbReference type="EMBL" id="EME39599.1"/>
    </source>
</evidence>
<protein>
    <submittedName>
        <fullName evidence="1">Uncharacterized protein</fullName>
    </submittedName>
</protein>